<dbReference type="AlphaFoldDB" id="A0A0F9T6Q2"/>
<sequence>MSLSKKLRKTVRPKPQLKTRPEILLCPNIPSPMHGVTPRSILGPKWWNETRKAAYKSTAYRCLACGIYKFSAAFRQWLEGHELYKVDYKLGRLTYIETVPLCFCCHNYIHDGRLRAMLEHHEITDCRFVAIIQHGDRVLSAAGLSRLSFAERRDELIEAGLQGEVAGWKKWRMVLKGKMYKPKFATPQQWEKAFLKRR</sequence>
<accession>A0A0F9T6Q2</accession>
<reference evidence="1" key="1">
    <citation type="journal article" date="2015" name="Nature">
        <title>Complex archaea that bridge the gap between prokaryotes and eukaryotes.</title>
        <authorList>
            <person name="Spang A."/>
            <person name="Saw J.H."/>
            <person name="Jorgensen S.L."/>
            <person name="Zaremba-Niedzwiedzka K."/>
            <person name="Martijn J."/>
            <person name="Lind A.E."/>
            <person name="van Eijk R."/>
            <person name="Schleper C."/>
            <person name="Guy L."/>
            <person name="Ettema T.J."/>
        </authorList>
    </citation>
    <scope>NUCLEOTIDE SEQUENCE</scope>
</reference>
<proteinExistence type="predicted"/>
<name>A0A0F9T6Q2_9ZZZZ</name>
<protein>
    <submittedName>
        <fullName evidence="1">Uncharacterized protein</fullName>
    </submittedName>
</protein>
<organism evidence="1">
    <name type="scientific">marine sediment metagenome</name>
    <dbReference type="NCBI Taxonomy" id="412755"/>
    <lineage>
        <taxon>unclassified sequences</taxon>
        <taxon>metagenomes</taxon>
        <taxon>ecological metagenomes</taxon>
    </lineage>
</organism>
<dbReference type="EMBL" id="LAZR01000400">
    <property type="protein sequence ID" value="KKN70602.1"/>
    <property type="molecule type" value="Genomic_DNA"/>
</dbReference>
<comment type="caution">
    <text evidence="1">The sequence shown here is derived from an EMBL/GenBank/DDBJ whole genome shotgun (WGS) entry which is preliminary data.</text>
</comment>
<evidence type="ECO:0000313" key="1">
    <source>
        <dbReference type="EMBL" id="KKN70602.1"/>
    </source>
</evidence>
<gene>
    <name evidence="1" type="ORF">LCGC14_0428750</name>
</gene>